<keyword evidence="1" id="KW-0812">Transmembrane</keyword>
<evidence type="ECO:0000313" key="2">
    <source>
        <dbReference type="EMBL" id="PQQ19325.1"/>
    </source>
</evidence>
<dbReference type="EMBL" id="PJQY01000071">
    <property type="protein sequence ID" value="PQQ19325.1"/>
    <property type="molecule type" value="Genomic_DNA"/>
</dbReference>
<feature type="transmembrane region" description="Helical" evidence="1">
    <location>
        <begin position="36"/>
        <end position="56"/>
    </location>
</feature>
<accession>A0A314ZHH5</accession>
<keyword evidence="3" id="KW-1185">Reference proteome</keyword>
<keyword evidence="1" id="KW-1133">Transmembrane helix</keyword>
<evidence type="ECO:0000256" key="1">
    <source>
        <dbReference type="SAM" id="Phobius"/>
    </source>
</evidence>
<organism evidence="2 3">
    <name type="scientific">Prunus yedoensis var. nudiflora</name>
    <dbReference type="NCBI Taxonomy" id="2094558"/>
    <lineage>
        <taxon>Eukaryota</taxon>
        <taxon>Viridiplantae</taxon>
        <taxon>Streptophyta</taxon>
        <taxon>Embryophyta</taxon>
        <taxon>Tracheophyta</taxon>
        <taxon>Spermatophyta</taxon>
        <taxon>Magnoliopsida</taxon>
        <taxon>eudicotyledons</taxon>
        <taxon>Gunneridae</taxon>
        <taxon>Pentapetalae</taxon>
        <taxon>rosids</taxon>
        <taxon>fabids</taxon>
        <taxon>Rosales</taxon>
        <taxon>Rosaceae</taxon>
        <taxon>Amygdaloideae</taxon>
        <taxon>Amygdaleae</taxon>
        <taxon>Prunus</taxon>
    </lineage>
</organism>
<reference evidence="2 3" key="1">
    <citation type="submission" date="2018-02" db="EMBL/GenBank/DDBJ databases">
        <title>Draft genome of wild Prunus yedoensis var. nudiflora.</title>
        <authorList>
            <person name="Baek S."/>
            <person name="Kim J.-H."/>
            <person name="Choi K."/>
            <person name="Kim G.-B."/>
            <person name="Cho A."/>
            <person name="Jang H."/>
            <person name="Shin C.-H."/>
            <person name="Yu H.-J."/>
            <person name="Mun J.-H."/>
        </authorList>
    </citation>
    <scope>NUCLEOTIDE SEQUENCE [LARGE SCALE GENOMIC DNA]</scope>
    <source>
        <strain evidence="3">cv. Jeju island</strain>
        <tissue evidence="2">Leaf</tissue>
    </source>
</reference>
<feature type="transmembrane region" description="Helical" evidence="1">
    <location>
        <begin position="68"/>
        <end position="92"/>
    </location>
</feature>
<sequence>MSHPLVLTTIIGSLTPRFLPLSIPGGTDGVWDALKVKIALIAWIMVALLLLGVAWVTCSPPFFVGYWFLFGGCQLAMVAQLVAVGLCGTYLLTEKYSY</sequence>
<name>A0A314ZHH5_PRUYE</name>
<dbReference type="Proteomes" id="UP000250321">
    <property type="component" value="Unassembled WGS sequence"/>
</dbReference>
<evidence type="ECO:0000313" key="3">
    <source>
        <dbReference type="Proteomes" id="UP000250321"/>
    </source>
</evidence>
<keyword evidence="1" id="KW-0472">Membrane</keyword>
<protein>
    <submittedName>
        <fullName evidence="2">Uncharacterized protein</fullName>
    </submittedName>
</protein>
<comment type="caution">
    <text evidence="2">The sequence shown here is derived from an EMBL/GenBank/DDBJ whole genome shotgun (WGS) entry which is preliminary data.</text>
</comment>
<dbReference type="AlphaFoldDB" id="A0A314ZHH5"/>
<proteinExistence type="predicted"/>
<gene>
    <name evidence="2" type="ORF">Pyn_12394</name>
</gene>